<evidence type="ECO:0000256" key="4">
    <source>
        <dbReference type="ARBA" id="ARBA00022989"/>
    </source>
</evidence>
<organism evidence="9 10">
    <name type="scientific">Clathrus columnatus</name>
    <dbReference type="NCBI Taxonomy" id="1419009"/>
    <lineage>
        <taxon>Eukaryota</taxon>
        <taxon>Fungi</taxon>
        <taxon>Dikarya</taxon>
        <taxon>Basidiomycota</taxon>
        <taxon>Agaricomycotina</taxon>
        <taxon>Agaricomycetes</taxon>
        <taxon>Phallomycetidae</taxon>
        <taxon>Phallales</taxon>
        <taxon>Clathraceae</taxon>
        <taxon>Clathrus</taxon>
    </lineage>
</organism>
<dbReference type="Pfam" id="PF07690">
    <property type="entry name" value="MFS_1"/>
    <property type="match status" value="1"/>
</dbReference>
<feature type="transmembrane region" description="Helical" evidence="7">
    <location>
        <begin position="214"/>
        <end position="238"/>
    </location>
</feature>
<reference evidence="9" key="1">
    <citation type="submission" date="2021-10" db="EMBL/GenBank/DDBJ databases">
        <title>De novo Genome Assembly of Clathrus columnatus (Basidiomycota, Fungi) Using Illumina and Nanopore Sequence Data.</title>
        <authorList>
            <person name="Ogiso-Tanaka E."/>
            <person name="Itagaki H."/>
            <person name="Hosoya T."/>
            <person name="Hosaka K."/>
        </authorList>
    </citation>
    <scope>NUCLEOTIDE SEQUENCE</scope>
    <source>
        <strain evidence="9">MO-923</strain>
    </source>
</reference>
<evidence type="ECO:0000259" key="8">
    <source>
        <dbReference type="PROSITE" id="PS50850"/>
    </source>
</evidence>
<feature type="compositionally biased region" description="Polar residues" evidence="6">
    <location>
        <begin position="17"/>
        <end position="27"/>
    </location>
</feature>
<protein>
    <recommendedName>
        <fullName evidence="8">Major facilitator superfamily (MFS) profile domain-containing protein</fullName>
    </recommendedName>
</protein>
<evidence type="ECO:0000256" key="7">
    <source>
        <dbReference type="SAM" id="Phobius"/>
    </source>
</evidence>
<comment type="caution">
    <text evidence="9">The sequence shown here is derived from an EMBL/GenBank/DDBJ whole genome shotgun (WGS) entry which is preliminary data.</text>
</comment>
<dbReference type="EMBL" id="BPWL01000009">
    <property type="protein sequence ID" value="GJJ13589.1"/>
    <property type="molecule type" value="Genomic_DNA"/>
</dbReference>
<dbReference type="PROSITE" id="PS50850">
    <property type="entry name" value="MFS"/>
    <property type="match status" value="1"/>
</dbReference>
<dbReference type="InterPro" id="IPR020846">
    <property type="entry name" value="MFS_dom"/>
</dbReference>
<evidence type="ECO:0000256" key="1">
    <source>
        <dbReference type="ARBA" id="ARBA00004141"/>
    </source>
</evidence>
<evidence type="ECO:0000313" key="10">
    <source>
        <dbReference type="Proteomes" id="UP001050691"/>
    </source>
</evidence>
<evidence type="ECO:0000256" key="6">
    <source>
        <dbReference type="SAM" id="MobiDB-lite"/>
    </source>
</evidence>
<dbReference type="PRINTS" id="PR01035">
    <property type="entry name" value="TCRTETA"/>
</dbReference>
<comment type="subcellular location">
    <subcellularLocation>
        <location evidence="1">Membrane</location>
        <topology evidence="1">Multi-pass membrane protein</topology>
    </subcellularLocation>
</comment>
<accession>A0AAV5AG24</accession>
<feature type="transmembrane region" description="Helical" evidence="7">
    <location>
        <begin position="81"/>
        <end position="103"/>
    </location>
</feature>
<keyword evidence="2" id="KW-0813">Transport</keyword>
<name>A0AAV5AG24_9AGAM</name>
<feature type="transmembrane region" description="Helical" evidence="7">
    <location>
        <begin position="115"/>
        <end position="133"/>
    </location>
</feature>
<evidence type="ECO:0000256" key="5">
    <source>
        <dbReference type="ARBA" id="ARBA00023136"/>
    </source>
</evidence>
<dbReference type="Proteomes" id="UP001050691">
    <property type="component" value="Unassembled WGS sequence"/>
</dbReference>
<dbReference type="InterPro" id="IPR001958">
    <property type="entry name" value="Tet-R_TetA/multi-R_MdtG-like"/>
</dbReference>
<dbReference type="InterPro" id="IPR036259">
    <property type="entry name" value="MFS_trans_sf"/>
</dbReference>
<dbReference type="PANTHER" id="PTHR23504">
    <property type="entry name" value="MAJOR FACILITATOR SUPERFAMILY DOMAIN-CONTAINING PROTEIN 10"/>
    <property type="match status" value="1"/>
</dbReference>
<evidence type="ECO:0000256" key="2">
    <source>
        <dbReference type="ARBA" id="ARBA00022448"/>
    </source>
</evidence>
<dbReference type="GO" id="GO:0016020">
    <property type="term" value="C:membrane"/>
    <property type="evidence" value="ECO:0007669"/>
    <property type="project" value="UniProtKB-SubCell"/>
</dbReference>
<dbReference type="GO" id="GO:0022857">
    <property type="term" value="F:transmembrane transporter activity"/>
    <property type="evidence" value="ECO:0007669"/>
    <property type="project" value="InterPro"/>
</dbReference>
<gene>
    <name evidence="9" type="ORF">Clacol_007845</name>
</gene>
<feature type="transmembrane region" description="Helical" evidence="7">
    <location>
        <begin position="43"/>
        <end position="69"/>
    </location>
</feature>
<dbReference type="Gene3D" id="1.20.1250.20">
    <property type="entry name" value="MFS general substrate transporter like domains"/>
    <property type="match status" value="1"/>
</dbReference>
<evidence type="ECO:0000313" key="9">
    <source>
        <dbReference type="EMBL" id="GJJ13589.1"/>
    </source>
</evidence>
<dbReference type="PANTHER" id="PTHR23504:SF15">
    <property type="entry name" value="MAJOR FACILITATOR SUPERFAMILY (MFS) PROFILE DOMAIN-CONTAINING PROTEIN"/>
    <property type="match status" value="1"/>
</dbReference>
<dbReference type="AlphaFoldDB" id="A0AAV5AG24"/>
<dbReference type="InterPro" id="IPR011701">
    <property type="entry name" value="MFS"/>
</dbReference>
<keyword evidence="3 7" id="KW-0812">Transmembrane</keyword>
<feature type="domain" description="Major facilitator superfamily (MFS) profile" evidence="8">
    <location>
        <begin position="42"/>
        <end position="264"/>
    </location>
</feature>
<evidence type="ECO:0000256" key="3">
    <source>
        <dbReference type="ARBA" id="ARBA00022692"/>
    </source>
</evidence>
<keyword evidence="10" id="KW-1185">Reference proteome</keyword>
<keyword evidence="5 7" id="KW-0472">Membrane</keyword>
<proteinExistence type="predicted"/>
<sequence length="264" mass="28964">MITNPNDPRSPDHEDSMTASTLRSMPASTPEKPSPTPLPKMQLFILLYIQLAEPITAHIILPFIVQLIQDTGVTNGDITRVGYYTGLVESLFFLTETLTILQWGRISDKIGRKPVLLIGLFGLTLSMLSFGLSRTFFTVVASRALAGALNGNTGVIKCMMGEITDETNVAQGFSFLPLMWAIGNIFGPLLGGLLQHPYDRLGGLFHRSQFWKNYPYFLPCVTASIFSFSGLIIGGCLLKEVGYNISSRGWACIDFFVDTISTAP</sequence>
<feature type="region of interest" description="Disordered" evidence="6">
    <location>
        <begin position="1"/>
        <end position="35"/>
    </location>
</feature>
<keyword evidence="4 7" id="KW-1133">Transmembrane helix</keyword>
<feature type="transmembrane region" description="Helical" evidence="7">
    <location>
        <begin position="172"/>
        <end position="194"/>
    </location>
</feature>
<dbReference type="SUPFAM" id="SSF103473">
    <property type="entry name" value="MFS general substrate transporter"/>
    <property type="match status" value="1"/>
</dbReference>